<protein>
    <submittedName>
        <fullName evidence="3">Uncharacterized protein</fullName>
    </submittedName>
</protein>
<dbReference type="EMBL" id="CP095045">
    <property type="protein sequence ID" value="UOQ56233.1"/>
    <property type="molecule type" value="Genomic_DNA"/>
</dbReference>
<evidence type="ECO:0000313" key="3">
    <source>
        <dbReference type="EMBL" id="UOQ56233.1"/>
    </source>
</evidence>
<dbReference type="Proteomes" id="UP000831786">
    <property type="component" value="Chromosome"/>
</dbReference>
<gene>
    <name evidence="3" type="ORF">MUN78_11090</name>
</gene>
<keyword evidence="4" id="KW-1185">Reference proteome</keyword>
<evidence type="ECO:0000256" key="2">
    <source>
        <dbReference type="SAM" id="Phobius"/>
    </source>
</evidence>
<evidence type="ECO:0000256" key="1">
    <source>
        <dbReference type="SAM" id="MobiDB-lite"/>
    </source>
</evidence>
<keyword evidence="2" id="KW-1133">Transmembrane helix</keyword>
<keyword evidence="2" id="KW-0472">Membrane</keyword>
<feature type="transmembrane region" description="Helical" evidence="2">
    <location>
        <begin position="29"/>
        <end position="49"/>
    </location>
</feature>
<keyword evidence="2" id="KW-0812">Transmembrane</keyword>
<organism evidence="3 4">
    <name type="scientific">Leucobacter allii</name>
    <dbReference type="NCBI Taxonomy" id="2932247"/>
    <lineage>
        <taxon>Bacteria</taxon>
        <taxon>Bacillati</taxon>
        <taxon>Actinomycetota</taxon>
        <taxon>Actinomycetes</taxon>
        <taxon>Micrococcales</taxon>
        <taxon>Microbacteriaceae</taxon>
        <taxon>Leucobacter</taxon>
    </lineage>
</organism>
<reference evidence="3 4" key="1">
    <citation type="submission" date="2022-04" db="EMBL/GenBank/DDBJ databases">
        <title>Leucobacter sp. isolated from rhizosphere of garlic.</title>
        <authorList>
            <person name="Won M."/>
            <person name="Lee C.-M."/>
            <person name="Woen H.-Y."/>
            <person name="Kwon S.-W."/>
        </authorList>
    </citation>
    <scope>NUCLEOTIDE SEQUENCE [LARGE SCALE GENOMIC DNA]</scope>
    <source>
        <strain evidence="3 4">H21R-40</strain>
    </source>
</reference>
<dbReference type="RefSeq" id="WP_244726450.1">
    <property type="nucleotide sequence ID" value="NZ_CP095045.1"/>
</dbReference>
<feature type="transmembrane region" description="Helical" evidence="2">
    <location>
        <begin position="199"/>
        <end position="217"/>
    </location>
</feature>
<accession>A0ABY4FI96</accession>
<evidence type="ECO:0000313" key="4">
    <source>
        <dbReference type="Proteomes" id="UP000831786"/>
    </source>
</evidence>
<proteinExistence type="predicted"/>
<name>A0ABY4FI96_9MICO</name>
<feature type="region of interest" description="Disordered" evidence="1">
    <location>
        <begin position="165"/>
        <end position="191"/>
    </location>
</feature>
<sequence length="390" mass="40787">MLRFLFFLAVGVVLGGVLMMIIGHPGAAAWAFPTGMTVASLSGVLVLVARASSGLARADPAATRAAVEAGRLGLARIDALRQTGTRINDQPVCELELTVQPQDGPAFRAALRQIVPLTEIPAFQPGTVRAVAILVPGRPDVALVDEPATSAEAFRVVDAVPSASAAGPLRRSDPGGLRADGSRRSPLVGTGRRGRPLRMLGYALVLAVGVGIVLAPYRVAVAQTLAAIPEGRLHADLRSPEDLEAAVSALGHEIGHGNLVDVVVTDAYVIVDAPLSPGAIETDTWMYRGGLVEHRGAATIQPETELEQFDARDVDWAALWPAVEATAAEAGVTALDEVTLTLGRGTDSDIESETFGRSVGPVEVGFSFSDDYHSVSYRMDARGEAVEELG</sequence>